<evidence type="ECO:0000313" key="2">
    <source>
        <dbReference type="EMBL" id="MBH8562273.1"/>
    </source>
</evidence>
<accession>A0A8J7HMB1</accession>
<gene>
    <name evidence="2" type="ORF">I8748_08800</name>
</gene>
<evidence type="ECO:0000256" key="1">
    <source>
        <dbReference type="SAM" id="Phobius"/>
    </source>
</evidence>
<keyword evidence="3" id="KW-1185">Reference proteome</keyword>
<dbReference type="RefSeq" id="WP_198124238.1">
    <property type="nucleotide sequence ID" value="NZ_JAECZC010000011.1"/>
</dbReference>
<dbReference type="AlphaFoldDB" id="A0A8J7HMB1"/>
<sequence>MGNDKLYIEIPAEQNSPYQERIPSGYDPMQEIYLRGRAFRSMSGGRIPWWVLISGWLIFGGLALLMLISAIASQSFGLLLPLAFVSIPVLILWRGTVAKVSTTKPRRR</sequence>
<reference evidence="2 3" key="1">
    <citation type="journal article" date="2021" name="Int. J. Syst. Evol. Microbiol.">
        <title>Amazonocrinis nigriterrae gen. nov., sp. nov., Atlanticothrix silvestris gen. nov., sp. nov. and Dendronalium phyllosphericum gen. nov., sp. nov., nostocacean cyanobacteria from Brazilian environments.</title>
        <authorList>
            <person name="Alvarenga D.O."/>
            <person name="Andreote A.P.D."/>
            <person name="Branco L.H.Z."/>
            <person name="Delbaje E."/>
            <person name="Cruz R.B."/>
            <person name="Varani A.M."/>
            <person name="Fiore M.F."/>
        </authorList>
    </citation>
    <scope>NUCLEOTIDE SEQUENCE [LARGE SCALE GENOMIC DNA]</scope>
    <source>
        <strain evidence="2 3">CENA67</strain>
    </source>
</reference>
<dbReference type="Proteomes" id="UP000632766">
    <property type="component" value="Unassembled WGS sequence"/>
</dbReference>
<keyword evidence="1" id="KW-0812">Transmembrane</keyword>
<feature type="transmembrane region" description="Helical" evidence="1">
    <location>
        <begin position="78"/>
        <end position="97"/>
    </location>
</feature>
<feature type="transmembrane region" description="Helical" evidence="1">
    <location>
        <begin position="47"/>
        <end position="72"/>
    </location>
</feature>
<organism evidence="2 3">
    <name type="scientific">Amazonocrinis nigriterrae CENA67</name>
    <dbReference type="NCBI Taxonomy" id="2794033"/>
    <lineage>
        <taxon>Bacteria</taxon>
        <taxon>Bacillati</taxon>
        <taxon>Cyanobacteriota</taxon>
        <taxon>Cyanophyceae</taxon>
        <taxon>Nostocales</taxon>
        <taxon>Nostocaceae</taxon>
        <taxon>Amazonocrinis</taxon>
        <taxon>Amazonocrinis nigriterrae</taxon>
    </lineage>
</organism>
<keyword evidence="1" id="KW-0472">Membrane</keyword>
<evidence type="ECO:0000313" key="3">
    <source>
        <dbReference type="Proteomes" id="UP000632766"/>
    </source>
</evidence>
<protein>
    <submittedName>
        <fullName evidence="2">Uncharacterized protein</fullName>
    </submittedName>
</protein>
<comment type="caution">
    <text evidence="2">The sequence shown here is derived from an EMBL/GenBank/DDBJ whole genome shotgun (WGS) entry which is preliminary data.</text>
</comment>
<keyword evidence="1" id="KW-1133">Transmembrane helix</keyword>
<proteinExistence type="predicted"/>
<name>A0A8J7HMB1_9NOST</name>
<dbReference type="EMBL" id="JAECZC010000011">
    <property type="protein sequence ID" value="MBH8562273.1"/>
    <property type="molecule type" value="Genomic_DNA"/>
</dbReference>